<protein>
    <submittedName>
        <fullName evidence="2">Uncharacterized protein</fullName>
    </submittedName>
</protein>
<sequence length="194" mass="21941">MRIYVFVLAYFLLLSQATIQQPIWIMSGSRNSTRAPQLSHPMAQRPLADDYVHVTPSIQSRTTPSEPYLPFPGFWTCPRNTALPPNTEDCLQVIMDTFRQFGNMTVDMPADRCIQIPYRSCVMYTCSSSCEGFQWSFAEWSQLAMHIQRSCIWGRGGGGYVQRQPGGEDKKFVYRTGLTHVDEGDSLLAPALVC</sequence>
<dbReference type="AlphaFoldDB" id="A0A177CX54"/>
<dbReference type="GeneID" id="28769431"/>
<gene>
    <name evidence="2" type="ORF">CC84DRAFT_37101</name>
</gene>
<evidence type="ECO:0000256" key="1">
    <source>
        <dbReference type="SAM" id="SignalP"/>
    </source>
</evidence>
<dbReference type="InParanoid" id="A0A177CX54"/>
<accession>A0A177CX54</accession>
<reference evidence="2 3" key="1">
    <citation type="submission" date="2016-05" db="EMBL/GenBank/DDBJ databases">
        <title>Comparative analysis of secretome profiles of manganese(II)-oxidizing ascomycete fungi.</title>
        <authorList>
            <consortium name="DOE Joint Genome Institute"/>
            <person name="Zeiner C.A."/>
            <person name="Purvine S.O."/>
            <person name="Zink E.M."/>
            <person name="Wu S."/>
            <person name="Pasa-Tolic L."/>
            <person name="Chaput D.L."/>
            <person name="Haridas S."/>
            <person name="Grigoriev I.V."/>
            <person name="Santelli C.M."/>
            <person name="Hansel C.M."/>
        </authorList>
    </citation>
    <scope>NUCLEOTIDE SEQUENCE [LARGE SCALE GENOMIC DNA]</scope>
    <source>
        <strain evidence="2 3">AP3s5-JAC2a</strain>
    </source>
</reference>
<dbReference type="OrthoDB" id="3750859at2759"/>
<dbReference type="RefSeq" id="XP_018041805.1">
    <property type="nucleotide sequence ID" value="XM_018185945.1"/>
</dbReference>
<dbReference type="Proteomes" id="UP000077069">
    <property type="component" value="Unassembled WGS sequence"/>
</dbReference>
<dbReference type="EMBL" id="KV441548">
    <property type="protein sequence ID" value="OAG11440.1"/>
    <property type="molecule type" value="Genomic_DNA"/>
</dbReference>
<keyword evidence="3" id="KW-1185">Reference proteome</keyword>
<feature type="chain" id="PRO_5008058700" evidence="1">
    <location>
        <begin position="18"/>
        <end position="194"/>
    </location>
</feature>
<name>A0A177CX54_9PLEO</name>
<proteinExistence type="predicted"/>
<organism evidence="2 3">
    <name type="scientific">Paraphaeosphaeria sporulosa</name>
    <dbReference type="NCBI Taxonomy" id="1460663"/>
    <lineage>
        <taxon>Eukaryota</taxon>
        <taxon>Fungi</taxon>
        <taxon>Dikarya</taxon>
        <taxon>Ascomycota</taxon>
        <taxon>Pezizomycotina</taxon>
        <taxon>Dothideomycetes</taxon>
        <taxon>Pleosporomycetidae</taxon>
        <taxon>Pleosporales</taxon>
        <taxon>Massarineae</taxon>
        <taxon>Didymosphaeriaceae</taxon>
        <taxon>Paraphaeosphaeria</taxon>
    </lineage>
</organism>
<feature type="signal peptide" evidence="1">
    <location>
        <begin position="1"/>
        <end position="17"/>
    </location>
</feature>
<evidence type="ECO:0000313" key="3">
    <source>
        <dbReference type="Proteomes" id="UP000077069"/>
    </source>
</evidence>
<keyword evidence="1" id="KW-0732">Signal</keyword>
<evidence type="ECO:0000313" key="2">
    <source>
        <dbReference type="EMBL" id="OAG11440.1"/>
    </source>
</evidence>